<dbReference type="RefSeq" id="WP_103854635.1">
    <property type="nucleotide sequence ID" value="NZ_CBCSDH010000005.1"/>
</dbReference>
<dbReference type="EMBL" id="PQVI01000003">
    <property type="protein sequence ID" value="POY43179.1"/>
    <property type="molecule type" value="Genomic_DNA"/>
</dbReference>
<evidence type="ECO:0000313" key="3">
    <source>
        <dbReference type="Proteomes" id="UP000237229"/>
    </source>
</evidence>
<keyword evidence="1" id="KW-0812">Transmembrane</keyword>
<keyword evidence="3" id="KW-1185">Reference proteome</keyword>
<protein>
    <recommendedName>
        <fullName evidence="4">DUF3742 domain-containing protein</fullName>
    </recommendedName>
</protein>
<evidence type="ECO:0000313" key="2">
    <source>
        <dbReference type="EMBL" id="POY43179.1"/>
    </source>
</evidence>
<keyword evidence="1" id="KW-0472">Membrane</keyword>
<name>A0ABX4ZUI0_9PAST</name>
<sequence>MLGQKMSYKAGHKLGLLFKSTRALFERLAIKLRIPAKYGEYLFIAVSIIVAILSLYVLFAIFIVLFVLAFLRTKTHSDDSDDTNNVCYDGTSPYDPYYYEWYYGNDDE</sequence>
<reference evidence="2 3" key="1">
    <citation type="submission" date="2018-02" db="EMBL/GenBank/DDBJ databases">
        <title>Classification genera of Pasteurellaceae by whole genome sequence comparison.</title>
        <authorList>
            <person name="Christensen H."/>
        </authorList>
    </citation>
    <scope>NUCLEOTIDE SEQUENCE [LARGE SCALE GENOMIC DNA]</scope>
    <source>
        <strain evidence="2 3">20186H4H1</strain>
    </source>
</reference>
<keyword evidence="1" id="KW-1133">Transmembrane helix</keyword>
<feature type="transmembrane region" description="Helical" evidence="1">
    <location>
        <begin position="41"/>
        <end position="71"/>
    </location>
</feature>
<comment type="caution">
    <text evidence="2">The sequence shown here is derived from an EMBL/GenBank/DDBJ whole genome shotgun (WGS) entry which is preliminary data.</text>
</comment>
<evidence type="ECO:0000256" key="1">
    <source>
        <dbReference type="SAM" id="Phobius"/>
    </source>
</evidence>
<dbReference type="Proteomes" id="UP000237229">
    <property type="component" value="Unassembled WGS sequence"/>
</dbReference>
<evidence type="ECO:0008006" key="4">
    <source>
        <dbReference type="Google" id="ProtNLM"/>
    </source>
</evidence>
<gene>
    <name evidence="2" type="ORF">C3Z13_00415</name>
</gene>
<accession>A0ABX4ZUI0</accession>
<organism evidence="2 3">
    <name type="scientific">Avibacterium endocarditidis</name>
    <dbReference type="NCBI Taxonomy" id="380674"/>
    <lineage>
        <taxon>Bacteria</taxon>
        <taxon>Pseudomonadati</taxon>
        <taxon>Pseudomonadota</taxon>
        <taxon>Gammaproteobacteria</taxon>
        <taxon>Pasteurellales</taxon>
        <taxon>Pasteurellaceae</taxon>
        <taxon>Avibacterium</taxon>
    </lineage>
</organism>
<proteinExistence type="predicted"/>